<protein>
    <recommendedName>
        <fullName evidence="3">tRNA-binding domain-containing protein</fullName>
    </recommendedName>
</protein>
<gene>
    <name evidence="4" type="ORF">S01H4_15481</name>
</gene>
<evidence type="ECO:0000256" key="2">
    <source>
        <dbReference type="ARBA" id="ARBA00022884"/>
    </source>
</evidence>
<evidence type="ECO:0000313" key="4">
    <source>
        <dbReference type="EMBL" id="GAG69734.1"/>
    </source>
</evidence>
<dbReference type="GO" id="GO:0005524">
    <property type="term" value="F:ATP binding"/>
    <property type="evidence" value="ECO:0007669"/>
    <property type="project" value="InterPro"/>
</dbReference>
<sequence>MEITYEEFMNLDLRIGLIKECERIPKSKNLLKMMVDCGEDQPRQIVAGMAQNYTPEELMGQKVVVLLNLKSRKLMGVQSNGMVFSLSSSRSFL</sequence>
<evidence type="ECO:0000259" key="3">
    <source>
        <dbReference type="PROSITE" id="PS50886"/>
    </source>
</evidence>
<dbReference type="InterPro" id="IPR012340">
    <property type="entry name" value="NA-bd_OB-fold"/>
</dbReference>
<dbReference type="GO" id="GO:0000049">
    <property type="term" value="F:tRNA binding"/>
    <property type="evidence" value="ECO:0007669"/>
    <property type="project" value="UniProtKB-KW"/>
</dbReference>
<dbReference type="EMBL" id="BART01006786">
    <property type="protein sequence ID" value="GAG69734.1"/>
    <property type="molecule type" value="Genomic_DNA"/>
</dbReference>
<dbReference type="InterPro" id="IPR004495">
    <property type="entry name" value="Met-tRNA-synth_bsu_C"/>
</dbReference>
<dbReference type="GO" id="GO:0006431">
    <property type="term" value="P:methionyl-tRNA aminoacylation"/>
    <property type="evidence" value="ECO:0007669"/>
    <property type="project" value="InterPro"/>
</dbReference>
<dbReference type="PANTHER" id="PTHR11586:SF37">
    <property type="entry name" value="TRNA-BINDING DOMAIN-CONTAINING PROTEIN"/>
    <property type="match status" value="1"/>
</dbReference>
<keyword evidence="2" id="KW-0694">RNA-binding</keyword>
<dbReference type="NCBIfam" id="TIGR00399">
    <property type="entry name" value="metG_C_term"/>
    <property type="match status" value="1"/>
</dbReference>
<dbReference type="Pfam" id="PF01588">
    <property type="entry name" value="tRNA_bind"/>
    <property type="match status" value="1"/>
</dbReference>
<name>X0ZK00_9ZZZZ</name>
<evidence type="ECO:0000256" key="1">
    <source>
        <dbReference type="ARBA" id="ARBA00022555"/>
    </source>
</evidence>
<keyword evidence="1" id="KW-0820">tRNA-binding</keyword>
<dbReference type="GO" id="GO:0004825">
    <property type="term" value="F:methionine-tRNA ligase activity"/>
    <property type="evidence" value="ECO:0007669"/>
    <property type="project" value="InterPro"/>
</dbReference>
<reference evidence="4" key="1">
    <citation type="journal article" date="2014" name="Front. Microbiol.">
        <title>High frequency of phylogenetically diverse reductive dehalogenase-homologous genes in deep subseafloor sedimentary metagenomes.</title>
        <authorList>
            <person name="Kawai M."/>
            <person name="Futagami T."/>
            <person name="Toyoda A."/>
            <person name="Takaki Y."/>
            <person name="Nishi S."/>
            <person name="Hori S."/>
            <person name="Arai W."/>
            <person name="Tsubouchi T."/>
            <person name="Morono Y."/>
            <person name="Uchiyama I."/>
            <person name="Ito T."/>
            <person name="Fujiyama A."/>
            <person name="Inagaki F."/>
            <person name="Takami H."/>
        </authorList>
    </citation>
    <scope>NUCLEOTIDE SEQUENCE</scope>
    <source>
        <strain evidence="4">Expedition CK06-06</strain>
    </source>
</reference>
<feature type="domain" description="TRNA-binding" evidence="3">
    <location>
        <begin position="7"/>
        <end position="93"/>
    </location>
</feature>
<dbReference type="SUPFAM" id="SSF50249">
    <property type="entry name" value="Nucleic acid-binding proteins"/>
    <property type="match status" value="1"/>
</dbReference>
<comment type="caution">
    <text evidence="4">The sequence shown here is derived from an EMBL/GenBank/DDBJ whole genome shotgun (WGS) entry which is preliminary data.</text>
</comment>
<dbReference type="InterPro" id="IPR002547">
    <property type="entry name" value="tRNA-bd_dom"/>
</dbReference>
<organism evidence="4">
    <name type="scientific">marine sediment metagenome</name>
    <dbReference type="NCBI Taxonomy" id="412755"/>
    <lineage>
        <taxon>unclassified sequences</taxon>
        <taxon>metagenomes</taxon>
        <taxon>ecological metagenomes</taxon>
    </lineage>
</organism>
<dbReference type="InterPro" id="IPR051270">
    <property type="entry name" value="Tyrosine-tRNA_ligase_regulator"/>
</dbReference>
<dbReference type="PROSITE" id="PS50886">
    <property type="entry name" value="TRBD"/>
    <property type="match status" value="1"/>
</dbReference>
<dbReference type="Gene3D" id="2.40.50.140">
    <property type="entry name" value="Nucleic acid-binding proteins"/>
    <property type="match status" value="1"/>
</dbReference>
<accession>X0ZK00</accession>
<proteinExistence type="predicted"/>
<dbReference type="AlphaFoldDB" id="X0ZK00"/>
<dbReference type="PANTHER" id="PTHR11586">
    <property type="entry name" value="TRNA-AMINOACYLATION COFACTOR ARC1 FAMILY MEMBER"/>
    <property type="match status" value="1"/>
</dbReference>